<evidence type="ECO:0000256" key="4">
    <source>
        <dbReference type="ARBA" id="ARBA00022723"/>
    </source>
</evidence>
<dbReference type="GO" id="GO:0004416">
    <property type="term" value="F:hydroxyacylglutathione hydrolase activity"/>
    <property type="evidence" value="ECO:0007669"/>
    <property type="project" value="UniProtKB-UniRule"/>
</dbReference>
<dbReference type="Gene3D" id="3.60.15.10">
    <property type="entry name" value="Ribonuclease Z/Hydroxyacylglutathione hydrolase-like"/>
    <property type="match status" value="1"/>
</dbReference>
<dbReference type="EC" id="3.1.2.6" evidence="7"/>
<dbReference type="AlphaFoldDB" id="A0A336N884"/>
<comment type="cofactor">
    <cofactor evidence="7">
        <name>Zn(2+)</name>
        <dbReference type="ChEBI" id="CHEBI:29105"/>
    </cofactor>
    <text evidence="7">Binds 2 Zn(2+) ions per subunit.</text>
</comment>
<feature type="binding site" evidence="7">
    <location>
        <position position="163"/>
    </location>
    <ligand>
        <name>Zn(2+)</name>
        <dbReference type="ChEBI" id="CHEBI:29105"/>
        <label>2</label>
    </ligand>
</feature>
<dbReference type="InterPro" id="IPR050110">
    <property type="entry name" value="Glyoxalase_II_hydrolase"/>
</dbReference>
<keyword evidence="6 7" id="KW-0862">Zinc</keyword>
<protein>
    <recommendedName>
        <fullName evidence="7">Hydroxyacylglutathione hydrolase</fullName>
        <ecNumber evidence="7">3.1.2.6</ecNumber>
    </recommendedName>
    <alternativeName>
        <fullName evidence="7">Glyoxalase II</fullName>
        <shortName evidence="7">Glx II</shortName>
    </alternativeName>
</protein>
<dbReference type="STRING" id="732.ADJ80_06605"/>
<evidence type="ECO:0000256" key="3">
    <source>
        <dbReference type="ARBA" id="ARBA00006759"/>
    </source>
</evidence>
<feature type="binding site" evidence="7">
    <location>
        <position position="56"/>
    </location>
    <ligand>
        <name>Zn(2+)</name>
        <dbReference type="ChEBI" id="CHEBI:29105"/>
        <label>2</label>
    </ligand>
</feature>
<dbReference type="InterPro" id="IPR036866">
    <property type="entry name" value="RibonucZ/Hydroxyglut_hydro"/>
</dbReference>
<gene>
    <name evidence="7 9" type="primary">gloB</name>
    <name evidence="9" type="ORF">NCTC5908_02477</name>
</gene>
<evidence type="ECO:0000256" key="7">
    <source>
        <dbReference type="HAMAP-Rule" id="MF_01374"/>
    </source>
</evidence>
<dbReference type="UniPathway" id="UPA00619">
    <property type="reaction ID" value="UER00676"/>
</dbReference>
<dbReference type="CDD" id="cd07723">
    <property type="entry name" value="hydroxyacylglutathione_hydrolase_MBL-fold"/>
    <property type="match status" value="1"/>
</dbReference>
<dbReference type="SUPFAM" id="SSF56281">
    <property type="entry name" value="Metallo-hydrolase/oxidoreductase"/>
    <property type="match status" value="1"/>
</dbReference>
<feature type="binding site" evidence="7">
    <location>
        <position position="54"/>
    </location>
    <ligand>
        <name>Zn(2+)</name>
        <dbReference type="ChEBI" id="CHEBI:29105"/>
        <label>1</label>
    </ligand>
</feature>
<feature type="binding site" evidence="7">
    <location>
        <position position="57"/>
    </location>
    <ligand>
        <name>Zn(2+)</name>
        <dbReference type="ChEBI" id="CHEBI:29105"/>
        <label>2</label>
    </ligand>
</feature>
<feature type="domain" description="Metallo-beta-lactamase" evidence="8">
    <location>
        <begin position="10"/>
        <end position="163"/>
    </location>
</feature>
<organism evidence="9 10">
    <name type="scientific">Aggregatibacter aphrophilus</name>
    <name type="common">Haemophilus aphrophilus</name>
    <dbReference type="NCBI Taxonomy" id="732"/>
    <lineage>
        <taxon>Bacteria</taxon>
        <taxon>Pseudomonadati</taxon>
        <taxon>Pseudomonadota</taxon>
        <taxon>Gammaproteobacteria</taxon>
        <taxon>Pasteurellales</taxon>
        <taxon>Pasteurellaceae</taxon>
        <taxon>Aggregatibacter</taxon>
    </lineage>
</organism>
<keyword evidence="5 7" id="KW-0378">Hydrolase</keyword>
<comment type="similarity">
    <text evidence="3 7">Belongs to the metallo-beta-lactamase superfamily. Glyoxalase II family.</text>
</comment>
<dbReference type="NCBIfam" id="TIGR03413">
    <property type="entry name" value="GSH_gloB"/>
    <property type="match status" value="1"/>
</dbReference>
<dbReference type="Pfam" id="PF00753">
    <property type="entry name" value="Lactamase_B"/>
    <property type="match status" value="1"/>
</dbReference>
<dbReference type="InterPro" id="IPR032282">
    <property type="entry name" value="HAGH_C"/>
</dbReference>
<accession>A0A336N884</accession>
<feature type="binding site" evidence="7">
    <location>
        <position position="52"/>
    </location>
    <ligand>
        <name>Zn(2+)</name>
        <dbReference type="ChEBI" id="CHEBI:29105"/>
        <label>1</label>
    </ligand>
</feature>
<comment type="function">
    <text evidence="7">Thiolesterase that catalyzes the hydrolysis of S-D-lactoyl-glutathione to form glutathione and D-lactic acid.</text>
</comment>
<evidence type="ECO:0000256" key="5">
    <source>
        <dbReference type="ARBA" id="ARBA00022801"/>
    </source>
</evidence>
<dbReference type="EMBL" id="UFSP01000004">
    <property type="protein sequence ID" value="SSZ30647.1"/>
    <property type="molecule type" value="Genomic_DNA"/>
</dbReference>
<feature type="binding site" evidence="7">
    <location>
        <position position="125"/>
    </location>
    <ligand>
        <name>Zn(2+)</name>
        <dbReference type="ChEBI" id="CHEBI:29105"/>
        <label>1</label>
    </ligand>
</feature>
<dbReference type="GeneID" id="49635034"/>
<reference evidence="9 10" key="1">
    <citation type="submission" date="2018-06" db="EMBL/GenBank/DDBJ databases">
        <authorList>
            <consortium name="Pathogen Informatics"/>
            <person name="Doyle S."/>
        </authorList>
    </citation>
    <scope>NUCLEOTIDE SEQUENCE [LARGE SCALE GENOMIC DNA]</scope>
    <source>
        <strain evidence="9 10">NCTC5908</strain>
    </source>
</reference>
<comment type="subunit">
    <text evidence="7">Monomer.</text>
</comment>
<proteinExistence type="inferred from homology"/>
<sequence>MLIPIPALNDNYIWLYARENLPLLIVDLPETDKLFHLLEEQHFSVEALLLTHNHADHTDGVAAFKQRFPQVPIYGPAECVEHGLTQVINEGDLITEHYQIQVLPSGGHTAQHVSYWVDGHLFCGDALFSAGCGRVFTGDYAQMFATMQRFAALPEDTIVCPGHEYTLSNLAFVQNVWANKSAVENHRVLVAQLRAENKPSLPTTIGLEKQINPFLTATNLAQFTQLRQAKDKF</sequence>
<dbReference type="InterPro" id="IPR017782">
    <property type="entry name" value="Hydroxyacylglutathione_Hdrlase"/>
</dbReference>
<dbReference type="RefSeq" id="WP_005703708.1">
    <property type="nucleotide sequence ID" value="NZ_MAQF01000003.1"/>
</dbReference>
<evidence type="ECO:0000259" key="8">
    <source>
        <dbReference type="SMART" id="SM00849"/>
    </source>
</evidence>
<dbReference type="SMART" id="SM00849">
    <property type="entry name" value="Lactamase_B"/>
    <property type="match status" value="1"/>
</dbReference>
<dbReference type="GO" id="GO:0046872">
    <property type="term" value="F:metal ion binding"/>
    <property type="evidence" value="ECO:0007669"/>
    <property type="project" value="UniProtKB-KW"/>
</dbReference>
<evidence type="ECO:0000256" key="6">
    <source>
        <dbReference type="ARBA" id="ARBA00022833"/>
    </source>
</evidence>
<keyword evidence="4 7" id="KW-0479">Metal-binding</keyword>
<dbReference type="GO" id="GO:0019243">
    <property type="term" value="P:methylglyoxal catabolic process to D-lactate via S-lactoyl-glutathione"/>
    <property type="evidence" value="ECO:0007669"/>
    <property type="project" value="UniProtKB-UniRule"/>
</dbReference>
<dbReference type="InterPro" id="IPR001279">
    <property type="entry name" value="Metallo-B-lactamas"/>
</dbReference>
<dbReference type="Pfam" id="PF16123">
    <property type="entry name" value="HAGH_C"/>
    <property type="match status" value="1"/>
</dbReference>
<dbReference type="PANTHER" id="PTHR43705">
    <property type="entry name" value="HYDROXYACYLGLUTATHIONE HYDROLASE"/>
    <property type="match status" value="1"/>
</dbReference>
<evidence type="ECO:0000313" key="9">
    <source>
        <dbReference type="EMBL" id="SSZ30647.1"/>
    </source>
</evidence>
<dbReference type="PANTHER" id="PTHR43705:SF1">
    <property type="entry name" value="HYDROXYACYLGLUTATHIONE HYDROLASE GLOB"/>
    <property type="match status" value="1"/>
</dbReference>
<dbReference type="HAMAP" id="MF_01374">
    <property type="entry name" value="Glyoxalase_2"/>
    <property type="match status" value="1"/>
</dbReference>
<evidence type="ECO:0000256" key="1">
    <source>
        <dbReference type="ARBA" id="ARBA00001623"/>
    </source>
</evidence>
<evidence type="ECO:0000313" key="10">
    <source>
        <dbReference type="Proteomes" id="UP000253728"/>
    </source>
</evidence>
<dbReference type="Proteomes" id="UP000253728">
    <property type="component" value="Unassembled WGS sequence"/>
</dbReference>
<feature type="binding site" evidence="7">
    <location>
        <position position="108"/>
    </location>
    <ligand>
        <name>Zn(2+)</name>
        <dbReference type="ChEBI" id="CHEBI:29105"/>
        <label>1</label>
    </ligand>
</feature>
<comment type="pathway">
    <text evidence="2 7">Secondary metabolite metabolism; methylglyoxal degradation; (R)-lactate from methylglyoxal: step 2/2.</text>
</comment>
<comment type="catalytic activity">
    <reaction evidence="1 7">
        <text>an S-(2-hydroxyacyl)glutathione + H2O = a 2-hydroxy carboxylate + glutathione + H(+)</text>
        <dbReference type="Rhea" id="RHEA:21864"/>
        <dbReference type="ChEBI" id="CHEBI:15377"/>
        <dbReference type="ChEBI" id="CHEBI:15378"/>
        <dbReference type="ChEBI" id="CHEBI:57925"/>
        <dbReference type="ChEBI" id="CHEBI:58896"/>
        <dbReference type="ChEBI" id="CHEBI:71261"/>
        <dbReference type="EC" id="3.1.2.6"/>
    </reaction>
</comment>
<evidence type="ECO:0000256" key="2">
    <source>
        <dbReference type="ARBA" id="ARBA00004963"/>
    </source>
</evidence>
<feature type="binding site" evidence="7">
    <location>
        <position position="125"/>
    </location>
    <ligand>
        <name>Zn(2+)</name>
        <dbReference type="ChEBI" id="CHEBI:29105"/>
        <label>2</label>
    </ligand>
</feature>
<dbReference type="InterPro" id="IPR035680">
    <property type="entry name" value="Clx_II_MBL"/>
</dbReference>
<name>A0A336N884_AGGAP</name>